<reference evidence="6 7" key="1">
    <citation type="submission" date="2024-06" db="EMBL/GenBank/DDBJ databases">
        <title>A chromosome level genome sequence of Diviner's sage (Salvia divinorum).</title>
        <authorList>
            <person name="Ford S.A."/>
            <person name="Ro D.-K."/>
            <person name="Ness R.W."/>
            <person name="Phillips M.A."/>
        </authorList>
    </citation>
    <scope>NUCLEOTIDE SEQUENCE [LARGE SCALE GENOMIC DNA]</scope>
    <source>
        <strain evidence="6">SAF-2024a</strain>
        <tissue evidence="6">Leaf</tissue>
    </source>
</reference>
<dbReference type="InterPro" id="IPR024097">
    <property type="entry name" value="bHLH_ZIP_TF"/>
</dbReference>
<proteinExistence type="predicted"/>
<dbReference type="GO" id="GO:0005634">
    <property type="term" value="C:nucleus"/>
    <property type="evidence" value="ECO:0007669"/>
    <property type="project" value="UniProtKB-SubCell"/>
</dbReference>
<dbReference type="GO" id="GO:0006355">
    <property type="term" value="P:regulation of DNA-templated transcription"/>
    <property type="evidence" value="ECO:0007669"/>
    <property type="project" value="UniProtKB-ARBA"/>
</dbReference>
<evidence type="ECO:0000256" key="2">
    <source>
        <dbReference type="ARBA" id="ARBA00023015"/>
    </source>
</evidence>
<evidence type="ECO:0000259" key="5">
    <source>
        <dbReference type="PROSITE" id="PS50888"/>
    </source>
</evidence>
<gene>
    <name evidence="6" type="ORF">AAHA92_31927</name>
</gene>
<accession>A0ABD1FM66</accession>
<name>A0ABD1FM66_SALDI</name>
<evidence type="ECO:0000313" key="6">
    <source>
        <dbReference type="EMBL" id="KAL1531836.1"/>
    </source>
</evidence>
<keyword evidence="3" id="KW-0804">Transcription</keyword>
<dbReference type="InterPro" id="IPR036638">
    <property type="entry name" value="HLH_DNA-bd_sf"/>
</dbReference>
<keyword evidence="7" id="KW-1185">Reference proteome</keyword>
<feature type="domain" description="BHLH" evidence="5">
    <location>
        <begin position="111"/>
        <end position="161"/>
    </location>
</feature>
<evidence type="ECO:0000313" key="7">
    <source>
        <dbReference type="Proteomes" id="UP001567538"/>
    </source>
</evidence>
<evidence type="ECO:0000256" key="1">
    <source>
        <dbReference type="ARBA" id="ARBA00004123"/>
    </source>
</evidence>
<dbReference type="AlphaFoldDB" id="A0ABD1FM66"/>
<comment type="caution">
    <text evidence="6">The sequence shown here is derived from an EMBL/GenBank/DDBJ whole genome shotgun (WGS) entry which is preliminary data.</text>
</comment>
<dbReference type="Proteomes" id="UP001567538">
    <property type="component" value="Unassembled WGS sequence"/>
</dbReference>
<evidence type="ECO:0000256" key="3">
    <source>
        <dbReference type="ARBA" id="ARBA00023163"/>
    </source>
</evidence>
<keyword evidence="4" id="KW-0539">Nucleus</keyword>
<dbReference type="PANTHER" id="PTHR12565:SF367">
    <property type="entry name" value="TRANSCRIPTION FACTOR BHLH75"/>
    <property type="match status" value="1"/>
</dbReference>
<sequence>MNSNQEIINNMGSFEGFSFNTNDIPIMSLSNQEAPISYDDLILRSIGPNKPVFDPMVPYFFAPGLECNLNTPSTSDAGFLSQLAQNNGGKKRKRVDEKCKEVGHVRAKRGQATDSHSLAERSRREKINEKFRCLQDLIPGCYKMMGMAVMLDEIISYIHSLHNQIDFLSMKLFEASLLYDFNSSQAAAIETQQGSTDGEAMEK</sequence>
<evidence type="ECO:0000256" key="4">
    <source>
        <dbReference type="ARBA" id="ARBA00023242"/>
    </source>
</evidence>
<keyword evidence="2" id="KW-0805">Transcription regulation</keyword>
<dbReference type="PROSITE" id="PS50888">
    <property type="entry name" value="BHLH"/>
    <property type="match status" value="1"/>
</dbReference>
<protein>
    <submittedName>
        <fullName evidence="6">Transcription factor BEE 1-like isoform X3</fullName>
    </submittedName>
</protein>
<comment type="subcellular location">
    <subcellularLocation>
        <location evidence="1">Nucleus</location>
    </subcellularLocation>
</comment>
<dbReference type="InterPro" id="IPR011598">
    <property type="entry name" value="bHLH_dom"/>
</dbReference>
<dbReference type="Gene3D" id="4.10.280.10">
    <property type="entry name" value="Helix-loop-helix DNA-binding domain"/>
    <property type="match status" value="1"/>
</dbReference>
<dbReference type="SUPFAM" id="SSF47459">
    <property type="entry name" value="HLH, helix-loop-helix DNA-binding domain"/>
    <property type="match status" value="1"/>
</dbReference>
<dbReference type="Pfam" id="PF00010">
    <property type="entry name" value="HLH"/>
    <property type="match status" value="1"/>
</dbReference>
<organism evidence="6 7">
    <name type="scientific">Salvia divinorum</name>
    <name type="common">Maria pastora</name>
    <name type="synonym">Diviner's sage</name>
    <dbReference type="NCBI Taxonomy" id="28513"/>
    <lineage>
        <taxon>Eukaryota</taxon>
        <taxon>Viridiplantae</taxon>
        <taxon>Streptophyta</taxon>
        <taxon>Embryophyta</taxon>
        <taxon>Tracheophyta</taxon>
        <taxon>Spermatophyta</taxon>
        <taxon>Magnoliopsida</taxon>
        <taxon>eudicotyledons</taxon>
        <taxon>Gunneridae</taxon>
        <taxon>Pentapetalae</taxon>
        <taxon>asterids</taxon>
        <taxon>lamiids</taxon>
        <taxon>Lamiales</taxon>
        <taxon>Lamiaceae</taxon>
        <taxon>Nepetoideae</taxon>
        <taxon>Mentheae</taxon>
        <taxon>Salviinae</taxon>
        <taxon>Salvia</taxon>
        <taxon>Salvia subgen. Calosphace</taxon>
    </lineage>
</organism>
<dbReference type="SMART" id="SM00353">
    <property type="entry name" value="HLH"/>
    <property type="match status" value="1"/>
</dbReference>
<dbReference type="PANTHER" id="PTHR12565">
    <property type="entry name" value="STEROL REGULATORY ELEMENT-BINDING PROTEIN"/>
    <property type="match status" value="1"/>
</dbReference>
<dbReference type="EMBL" id="JBEAFC010000014">
    <property type="protein sequence ID" value="KAL1531836.1"/>
    <property type="molecule type" value="Genomic_DNA"/>
</dbReference>